<dbReference type="InterPro" id="IPR036047">
    <property type="entry name" value="F-box-like_dom_sf"/>
</dbReference>
<organism evidence="3 4">
    <name type="scientific">Salvia divinorum</name>
    <name type="common">Maria pastora</name>
    <name type="synonym">Diviner's sage</name>
    <dbReference type="NCBI Taxonomy" id="28513"/>
    <lineage>
        <taxon>Eukaryota</taxon>
        <taxon>Viridiplantae</taxon>
        <taxon>Streptophyta</taxon>
        <taxon>Embryophyta</taxon>
        <taxon>Tracheophyta</taxon>
        <taxon>Spermatophyta</taxon>
        <taxon>Magnoliopsida</taxon>
        <taxon>eudicotyledons</taxon>
        <taxon>Gunneridae</taxon>
        <taxon>Pentapetalae</taxon>
        <taxon>asterids</taxon>
        <taxon>lamiids</taxon>
        <taxon>Lamiales</taxon>
        <taxon>Lamiaceae</taxon>
        <taxon>Nepetoideae</taxon>
        <taxon>Mentheae</taxon>
        <taxon>Salviinae</taxon>
        <taxon>Salvia</taxon>
        <taxon>Salvia subgen. Calosphace</taxon>
    </lineage>
</organism>
<dbReference type="EMBL" id="JBEAFC010000014">
    <property type="protein sequence ID" value="KAL1533444.1"/>
    <property type="molecule type" value="Genomic_DNA"/>
</dbReference>
<name>A0ABD1FNM4_SALDI</name>
<reference evidence="3 4" key="1">
    <citation type="submission" date="2024-06" db="EMBL/GenBank/DDBJ databases">
        <title>A chromosome level genome sequence of Diviner's sage (Salvia divinorum).</title>
        <authorList>
            <person name="Ford S.A."/>
            <person name="Ro D.-K."/>
            <person name="Ness R.W."/>
            <person name="Phillips M.A."/>
        </authorList>
    </citation>
    <scope>NUCLEOTIDE SEQUENCE [LARGE SCALE GENOMIC DNA]</scope>
    <source>
        <strain evidence="3">SAF-2024a</strain>
        <tissue evidence="3">Leaf</tissue>
    </source>
</reference>
<dbReference type="PROSITE" id="PS50181">
    <property type="entry name" value="FBOX"/>
    <property type="match status" value="1"/>
</dbReference>
<dbReference type="InterPro" id="IPR053772">
    <property type="entry name" value="At1g61320/At1g61330-like"/>
</dbReference>
<dbReference type="SUPFAM" id="SSF81383">
    <property type="entry name" value="F-box domain"/>
    <property type="match status" value="1"/>
</dbReference>
<evidence type="ECO:0000256" key="1">
    <source>
        <dbReference type="SAM" id="MobiDB-lite"/>
    </source>
</evidence>
<evidence type="ECO:0000259" key="2">
    <source>
        <dbReference type="PROSITE" id="PS50181"/>
    </source>
</evidence>
<feature type="compositionally biased region" description="Basic residues" evidence="1">
    <location>
        <begin position="16"/>
        <end position="25"/>
    </location>
</feature>
<dbReference type="Pfam" id="PF23622">
    <property type="entry name" value="LRR_At1g61320_AtMIF1"/>
    <property type="match status" value="2"/>
</dbReference>
<evidence type="ECO:0000313" key="4">
    <source>
        <dbReference type="Proteomes" id="UP001567538"/>
    </source>
</evidence>
<dbReference type="Gene3D" id="3.80.10.10">
    <property type="entry name" value="Ribonuclease Inhibitor"/>
    <property type="match status" value="1"/>
</dbReference>
<evidence type="ECO:0000313" key="3">
    <source>
        <dbReference type="EMBL" id="KAL1533444.1"/>
    </source>
</evidence>
<keyword evidence="4" id="KW-1185">Reference proteome</keyword>
<comment type="caution">
    <text evidence="3">The sequence shown here is derived from an EMBL/GenBank/DDBJ whole genome shotgun (WGS) entry which is preliminary data.</text>
</comment>
<accession>A0ABD1FNM4</accession>
<dbReference type="InterPro" id="IPR001810">
    <property type="entry name" value="F-box_dom"/>
</dbReference>
<protein>
    <submittedName>
        <fullName evidence="3">F-box protein</fullName>
    </submittedName>
</protein>
<dbReference type="Gene3D" id="1.20.1280.50">
    <property type="match status" value="1"/>
</dbReference>
<feature type="region of interest" description="Disordered" evidence="1">
    <location>
        <begin position="13"/>
        <end position="48"/>
    </location>
</feature>
<feature type="domain" description="F-box" evidence="2">
    <location>
        <begin position="48"/>
        <end position="101"/>
    </location>
</feature>
<dbReference type="PANTHER" id="PTHR34145">
    <property type="entry name" value="OS02G0105600 PROTEIN"/>
    <property type="match status" value="1"/>
</dbReference>
<feature type="compositionally biased region" description="Basic and acidic residues" evidence="1">
    <location>
        <begin position="31"/>
        <end position="48"/>
    </location>
</feature>
<sequence>MLFHSRLPRVSDHRELGKKKTRKRQRNMDSNSDKVGKKRKVAGEDRVSDRISELPESIAHHIFNFLRCPKDVARTTVLSKNWKRVFDSYQSFHFDQRWFKTQVGIFETDEWKKKKSRREDWEKFKGFVTNALATRLDRLECADKFRLYANDVDIPFMQPMQSITEWIRAAIAKNVKELDVCAGTYQDDAVPIGLSESSSITFLKVTGSSLYGLASLKMCNLRGILIREAMYFDAKFVKRLEENCPLLEDLRIVGCSHLPYLQISSLVKLRRVEVHDCPLAKRIEITAPNLETFWFNGKNNLKYKIRLKCTENLRNLTLMGSGMTDSAFENHISMSPLLEKLEIRNCTTIEKIRICSQTLKSLTLIKCYMLNEVDVIAPYLHSFEYQGRGRFFPLFNAPRLSQVKLSPSSCNKRSDASCERFSWDLNGSKAGFKLIRYTKKTMKIFEKAEEKDLWQARACRIELIASTSKVVKTVDNWLRENHGKSLSLVSSPEGELLELINTLIMEREDSPSCCRFYSNKCWRHYIEDVKASRMECARRKTSYDFTWTPKIKKSGVE</sequence>
<dbReference type="SUPFAM" id="SSF52047">
    <property type="entry name" value="RNI-like"/>
    <property type="match status" value="1"/>
</dbReference>
<proteinExistence type="predicted"/>
<dbReference type="PANTHER" id="PTHR34145:SF28">
    <property type="entry name" value="F-BOX DOMAIN-CONTAINING PROTEIN"/>
    <property type="match status" value="1"/>
</dbReference>
<dbReference type="InterPro" id="IPR032675">
    <property type="entry name" value="LRR_dom_sf"/>
</dbReference>
<gene>
    <name evidence="3" type="ORF">AAHA92_33326</name>
</gene>
<dbReference type="InterPro" id="IPR055357">
    <property type="entry name" value="LRR_At1g61320_AtMIF1"/>
</dbReference>
<dbReference type="Proteomes" id="UP001567538">
    <property type="component" value="Unassembled WGS sequence"/>
</dbReference>
<dbReference type="AlphaFoldDB" id="A0ABD1FNM4"/>